<dbReference type="AlphaFoldDB" id="A0A1H5AMS1"/>
<gene>
    <name evidence="1" type="ORF">SAMN04490185_3478</name>
</gene>
<sequence length="36" mass="3946">MVPIEAPMKIAILEARTLVYLPFNVSSSSILRNLGT</sequence>
<dbReference type="EMBL" id="FNTF01000002">
    <property type="protein sequence ID" value="SED43679.1"/>
    <property type="molecule type" value="Genomic_DNA"/>
</dbReference>
<organism evidence="1 2">
    <name type="scientific">Pseudomonas frederiksbergensis</name>
    <dbReference type="NCBI Taxonomy" id="104087"/>
    <lineage>
        <taxon>Bacteria</taxon>
        <taxon>Pseudomonadati</taxon>
        <taxon>Pseudomonadota</taxon>
        <taxon>Gammaproteobacteria</taxon>
        <taxon>Pseudomonadales</taxon>
        <taxon>Pseudomonadaceae</taxon>
        <taxon>Pseudomonas</taxon>
    </lineage>
</organism>
<protein>
    <submittedName>
        <fullName evidence="1">Uncharacterized protein</fullName>
    </submittedName>
</protein>
<evidence type="ECO:0000313" key="1">
    <source>
        <dbReference type="EMBL" id="SED43679.1"/>
    </source>
</evidence>
<name>A0A1H5AMS1_9PSED</name>
<proteinExistence type="predicted"/>
<accession>A0A1H5AMS1</accession>
<dbReference type="Proteomes" id="UP000183114">
    <property type="component" value="Unassembled WGS sequence"/>
</dbReference>
<evidence type="ECO:0000313" key="2">
    <source>
        <dbReference type="Proteomes" id="UP000183114"/>
    </source>
</evidence>
<reference evidence="1 2" key="1">
    <citation type="submission" date="2016-10" db="EMBL/GenBank/DDBJ databases">
        <authorList>
            <person name="de Groot N.N."/>
        </authorList>
    </citation>
    <scope>NUCLEOTIDE SEQUENCE [LARGE SCALE GENOMIC DNA]</scope>
    <source>
        <strain evidence="1 2">BS3655</strain>
    </source>
</reference>